<accession>A0ABQ0RJH9</accession>
<feature type="transmembrane region" description="Helical" evidence="1">
    <location>
        <begin position="203"/>
        <end position="221"/>
    </location>
</feature>
<name>A0ABQ0RJH9_GLUNI</name>
<feature type="transmembrane region" description="Helical" evidence="1">
    <location>
        <begin position="66"/>
        <end position="85"/>
    </location>
</feature>
<dbReference type="PANTHER" id="PTHR23028">
    <property type="entry name" value="ACETYLTRANSFERASE"/>
    <property type="match status" value="1"/>
</dbReference>
<dbReference type="Pfam" id="PF19040">
    <property type="entry name" value="SGNH"/>
    <property type="match status" value="1"/>
</dbReference>
<keyword evidence="1" id="KW-1133">Transmembrane helix</keyword>
<feature type="transmembrane region" description="Helical" evidence="1">
    <location>
        <begin position="241"/>
        <end position="260"/>
    </location>
</feature>
<evidence type="ECO:0000256" key="1">
    <source>
        <dbReference type="SAM" id="Phobius"/>
    </source>
</evidence>
<dbReference type="InterPro" id="IPR002656">
    <property type="entry name" value="Acyl_transf_3_dom"/>
</dbReference>
<feature type="transmembrane region" description="Helical" evidence="1">
    <location>
        <begin position="267"/>
        <end position="283"/>
    </location>
</feature>
<evidence type="ECO:0000313" key="4">
    <source>
        <dbReference type="EMBL" id="GEC11924.1"/>
    </source>
</evidence>
<dbReference type="InterPro" id="IPR043968">
    <property type="entry name" value="SGNH"/>
</dbReference>
<evidence type="ECO:0000259" key="2">
    <source>
        <dbReference type="Pfam" id="PF01757"/>
    </source>
</evidence>
<reference evidence="4 5" key="1">
    <citation type="submission" date="2019-06" db="EMBL/GenBank/DDBJ databases">
        <title>Whole genome shotgun sequence of Glutamicibacter nicotianae NBRC 14234.</title>
        <authorList>
            <person name="Hosoyama A."/>
            <person name="Uohara A."/>
            <person name="Ohji S."/>
            <person name="Ichikawa N."/>
        </authorList>
    </citation>
    <scope>NUCLEOTIDE SEQUENCE [LARGE SCALE GENOMIC DNA]</scope>
    <source>
        <strain evidence="4 5">NBRC 14234</strain>
    </source>
</reference>
<proteinExistence type="predicted"/>
<dbReference type="Proteomes" id="UP000316242">
    <property type="component" value="Unassembled WGS sequence"/>
</dbReference>
<gene>
    <name evidence="4" type="ORF">ANI01nite_11270</name>
</gene>
<evidence type="ECO:0000259" key="3">
    <source>
        <dbReference type="Pfam" id="PF19040"/>
    </source>
</evidence>
<organism evidence="4 5">
    <name type="scientific">Glutamicibacter nicotianae</name>
    <name type="common">Arthrobacter nicotianae</name>
    <dbReference type="NCBI Taxonomy" id="37929"/>
    <lineage>
        <taxon>Bacteria</taxon>
        <taxon>Bacillati</taxon>
        <taxon>Actinomycetota</taxon>
        <taxon>Actinomycetes</taxon>
        <taxon>Micrococcales</taxon>
        <taxon>Micrococcaceae</taxon>
        <taxon>Glutamicibacter</taxon>
    </lineage>
</organism>
<keyword evidence="5" id="KW-1185">Reference proteome</keyword>
<keyword evidence="4" id="KW-0012">Acyltransferase</keyword>
<feature type="transmembrane region" description="Helical" evidence="1">
    <location>
        <begin position="175"/>
        <end position="194"/>
    </location>
</feature>
<dbReference type="Pfam" id="PF01757">
    <property type="entry name" value="Acyl_transf_3"/>
    <property type="match status" value="1"/>
</dbReference>
<feature type="domain" description="SGNH" evidence="3">
    <location>
        <begin position="477"/>
        <end position="709"/>
    </location>
</feature>
<dbReference type="PANTHER" id="PTHR23028:SF53">
    <property type="entry name" value="ACYL_TRANSF_3 DOMAIN-CONTAINING PROTEIN"/>
    <property type="match status" value="1"/>
</dbReference>
<protein>
    <submittedName>
        <fullName evidence="4">Acyltransferase</fullName>
    </submittedName>
</protein>
<dbReference type="GO" id="GO:0016746">
    <property type="term" value="F:acyltransferase activity"/>
    <property type="evidence" value="ECO:0007669"/>
    <property type="project" value="UniProtKB-KW"/>
</dbReference>
<sequence>MSDVIREESAEDHFLFPTKAQPVTHTLDQPRKTTERAGFRVDLQGLRALAVLLVMCYHIWFSRVSGGVDIFLMLSAFFLTSSTARRIARGQRPPLLDGWLHRFSRLIPQAAVVIIGVVIAAWIILPSTRWLELIDQSNASLFYWQNWYLSNHQVDYYAFNTAAASPLQHFWSLSVQGQIFIIWPLVLAGSALVWKKFFSRRSFALVAGNAFGAIFVGSLAYSIHITATNQQVAYFHTGARLWEFALGSLLALALPWLSTLPEKIRRIGGWAGLVTVIGSGAVLDVQGQFPGFMALVPTVAAALVIAAPAPRSWANPSGLLSLPPLVKLGDLSYGMYLWHWPMLVFYLEVSGNEKASFLAGAILIAASIGASWCTTKFIEKPAIAWQASPSFSRLIPQAGFKLIAQFAVVALGIGVASLPVLAWENNVEHRRALAAAQTDTDNPGANATEDWDPSPAALTLPLATELDSEWQTPGIACEGPNAPEDKRIHFCEQGGDFDGGAPDLVLLGDSHMQHWSAAASAMIEEAGGSWILVYEPGCRYGSDADRVDETCSDFQDAAQDYVADLAPQMVLTTASKTVAAPDAMLRSPGEQETLVDNYAEMIQPLLDAGSRVIAMRDTPRYTYSIPECVDSNKGELDNCDGSAGYALNSVNPVEQFLDSKDYGNQVVSLDMTGLLCPDGVCKAVIGNVLTYLDDSHLSKTFVLSAKRQFTTSFKEATNWE</sequence>
<evidence type="ECO:0000313" key="5">
    <source>
        <dbReference type="Proteomes" id="UP000316242"/>
    </source>
</evidence>
<dbReference type="InterPro" id="IPR050879">
    <property type="entry name" value="Acyltransferase_3"/>
</dbReference>
<feature type="domain" description="Acyltransferase 3" evidence="2">
    <location>
        <begin position="42"/>
        <end position="374"/>
    </location>
</feature>
<keyword evidence="4" id="KW-0808">Transferase</keyword>
<dbReference type="EMBL" id="BJNE01000003">
    <property type="protein sequence ID" value="GEC11924.1"/>
    <property type="molecule type" value="Genomic_DNA"/>
</dbReference>
<keyword evidence="1" id="KW-0812">Transmembrane</keyword>
<comment type="caution">
    <text evidence="4">The sequence shown here is derived from an EMBL/GenBank/DDBJ whole genome shotgun (WGS) entry which is preliminary data.</text>
</comment>
<keyword evidence="1" id="KW-0472">Membrane</keyword>
<feature type="transmembrane region" description="Helical" evidence="1">
    <location>
        <begin position="106"/>
        <end position="125"/>
    </location>
</feature>